<dbReference type="SUPFAM" id="SSF50249">
    <property type="entry name" value="Nucleic acid-binding proteins"/>
    <property type="match status" value="1"/>
</dbReference>
<dbReference type="FunFam" id="2.40.50.140:FF:000123">
    <property type="entry name" value="30S ribosomal protein S17"/>
    <property type="match status" value="1"/>
</dbReference>
<sequence>MAEQRRLYKIGRVVSDKMDKTVVVAVDYLRPHPLYRKIIRKTNKFHAHDASNQCHVGDVVRIGETRPLSKTKRWEVIEIIQHGEEN</sequence>
<dbReference type="InterPro" id="IPR019979">
    <property type="entry name" value="Ribosomal_uS17_CS"/>
</dbReference>
<dbReference type="InterPro" id="IPR019984">
    <property type="entry name" value="Ribosomal_uS17_bact/chlr"/>
</dbReference>
<reference evidence="8 9" key="1">
    <citation type="submission" date="2015-09" db="EMBL/GenBank/DDBJ databases">
        <title>Draft genome sequence of Kouleothrix aurantiaca JCM 19913.</title>
        <authorList>
            <person name="Hemp J."/>
        </authorList>
    </citation>
    <scope>NUCLEOTIDE SEQUENCE [LARGE SCALE GENOMIC DNA]</scope>
    <source>
        <strain evidence="8 9">COM-B</strain>
    </source>
</reference>
<dbReference type="PRINTS" id="PR00973">
    <property type="entry name" value="RIBOSOMALS17"/>
</dbReference>
<keyword evidence="3 6" id="KW-0694">RNA-binding</keyword>
<dbReference type="Pfam" id="PF00366">
    <property type="entry name" value="Ribosomal_S17"/>
    <property type="match status" value="1"/>
</dbReference>
<dbReference type="HAMAP" id="MF_01345_B">
    <property type="entry name" value="Ribosomal_uS17_B"/>
    <property type="match status" value="1"/>
</dbReference>
<keyword evidence="2 6" id="KW-0699">rRNA-binding</keyword>
<evidence type="ECO:0000256" key="1">
    <source>
        <dbReference type="ARBA" id="ARBA00010254"/>
    </source>
</evidence>
<accession>A0A0P9DGA7</accession>
<dbReference type="AlphaFoldDB" id="A0A0P9DGA7"/>
<dbReference type="NCBIfam" id="TIGR03635">
    <property type="entry name" value="uS17_bact"/>
    <property type="match status" value="1"/>
</dbReference>
<dbReference type="InterPro" id="IPR012340">
    <property type="entry name" value="NA-bd_OB-fold"/>
</dbReference>
<gene>
    <name evidence="6" type="primary">rpsQ</name>
    <name evidence="8" type="ORF">SE17_34915</name>
</gene>
<evidence type="ECO:0000313" key="8">
    <source>
        <dbReference type="EMBL" id="KPV49026.1"/>
    </source>
</evidence>
<dbReference type="GO" id="GO:0006412">
    <property type="term" value="P:translation"/>
    <property type="evidence" value="ECO:0007669"/>
    <property type="project" value="UniProtKB-UniRule"/>
</dbReference>
<dbReference type="PANTHER" id="PTHR10744">
    <property type="entry name" value="40S RIBOSOMAL PROTEIN S11 FAMILY MEMBER"/>
    <property type="match status" value="1"/>
</dbReference>
<evidence type="ECO:0000256" key="2">
    <source>
        <dbReference type="ARBA" id="ARBA00022730"/>
    </source>
</evidence>
<dbReference type="Gene3D" id="2.40.50.140">
    <property type="entry name" value="Nucleic acid-binding proteins"/>
    <property type="match status" value="1"/>
</dbReference>
<dbReference type="PATRIC" id="fig|186479.3.peg.4357"/>
<keyword evidence="5 6" id="KW-0687">Ribonucleoprotein</keyword>
<evidence type="ECO:0000256" key="6">
    <source>
        <dbReference type="HAMAP-Rule" id="MF_01345"/>
    </source>
</evidence>
<evidence type="ECO:0000256" key="5">
    <source>
        <dbReference type="ARBA" id="ARBA00023274"/>
    </source>
</evidence>
<comment type="similarity">
    <text evidence="1 6 7">Belongs to the universal ribosomal protein uS17 family.</text>
</comment>
<evidence type="ECO:0000256" key="4">
    <source>
        <dbReference type="ARBA" id="ARBA00022980"/>
    </source>
</evidence>
<dbReference type="EMBL" id="LJCR01002243">
    <property type="protein sequence ID" value="KPV49026.1"/>
    <property type="molecule type" value="Genomic_DNA"/>
</dbReference>
<dbReference type="Proteomes" id="UP000050509">
    <property type="component" value="Unassembled WGS sequence"/>
</dbReference>
<dbReference type="PANTHER" id="PTHR10744:SF1">
    <property type="entry name" value="SMALL RIBOSOMAL SUBUNIT PROTEIN US17M"/>
    <property type="match status" value="1"/>
</dbReference>
<comment type="function">
    <text evidence="6">One of the primary rRNA binding proteins, it binds specifically to the 5'-end of 16S ribosomal RNA.</text>
</comment>
<keyword evidence="9" id="KW-1185">Reference proteome</keyword>
<keyword evidence="4 6" id="KW-0689">Ribosomal protein</keyword>
<evidence type="ECO:0000256" key="7">
    <source>
        <dbReference type="RuleBase" id="RU003872"/>
    </source>
</evidence>
<dbReference type="InterPro" id="IPR000266">
    <property type="entry name" value="Ribosomal_uS17"/>
</dbReference>
<dbReference type="GO" id="GO:0003735">
    <property type="term" value="F:structural constituent of ribosome"/>
    <property type="evidence" value="ECO:0007669"/>
    <property type="project" value="UniProtKB-UniRule"/>
</dbReference>
<protein>
    <recommendedName>
        <fullName evidence="6">Small ribosomal subunit protein uS17</fullName>
    </recommendedName>
</protein>
<dbReference type="CDD" id="cd00364">
    <property type="entry name" value="Ribosomal_uS17"/>
    <property type="match status" value="1"/>
</dbReference>
<organism evidence="8 9">
    <name type="scientific">Kouleothrix aurantiaca</name>
    <dbReference type="NCBI Taxonomy" id="186479"/>
    <lineage>
        <taxon>Bacteria</taxon>
        <taxon>Bacillati</taxon>
        <taxon>Chloroflexota</taxon>
        <taxon>Chloroflexia</taxon>
        <taxon>Chloroflexales</taxon>
        <taxon>Roseiflexineae</taxon>
        <taxon>Roseiflexaceae</taxon>
        <taxon>Kouleothrix</taxon>
    </lineage>
</organism>
<comment type="caution">
    <text evidence="8">The sequence shown here is derived from an EMBL/GenBank/DDBJ whole genome shotgun (WGS) entry which is preliminary data.</text>
</comment>
<name>A0A0P9DGA7_9CHLR</name>
<comment type="subunit">
    <text evidence="6">Part of the 30S ribosomal subunit.</text>
</comment>
<dbReference type="NCBIfam" id="NF004123">
    <property type="entry name" value="PRK05610.1"/>
    <property type="match status" value="1"/>
</dbReference>
<dbReference type="PROSITE" id="PS00056">
    <property type="entry name" value="RIBOSOMAL_S17"/>
    <property type="match status" value="1"/>
</dbReference>
<evidence type="ECO:0000313" key="9">
    <source>
        <dbReference type="Proteomes" id="UP000050509"/>
    </source>
</evidence>
<evidence type="ECO:0000256" key="3">
    <source>
        <dbReference type="ARBA" id="ARBA00022884"/>
    </source>
</evidence>
<dbReference type="GO" id="GO:0019843">
    <property type="term" value="F:rRNA binding"/>
    <property type="evidence" value="ECO:0007669"/>
    <property type="project" value="UniProtKB-UniRule"/>
</dbReference>
<proteinExistence type="inferred from homology"/>
<dbReference type="GO" id="GO:0022627">
    <property type="term" value="C:cytosolic small ribosomal subunit"/>
    <property type="evidence" value="ECO:0007669"/>
    <property type="project" value="UniProtKB-UniRule"/>
</dbReference>